<comment type="caution">
    <text evidence="1">The sequence shown here is derived from an EMBL/GenBank/DDBJ whole genome shotgun (WGS) entry which is preliminary data.</text>
</comment>
<dbReference type="AlphaFoldDB" id="A0A7I9Z2S1"/>
<dbReference type="Proteomes" id="UP000465301">
    <property type="component" value="Unassembled WGS sequence"/>
</dbReference>
<protein>
    <submittedName>
        <fullName evidence="1">Uncharacterized protein</fullName>
    </submittedName>
</protein>
<reference evidence="1 2" key="1">
    <citation type="journal article" date="2019" name="Emerg. Microbes Infect.">
        <title>Comprehensive subspecies identification of 175 nontuberculous mycobacteria species based on 7547 genomic profiles.</title>
        <authorList>
            <person name="Matsumoto Y."/>
            <person name="Kinjo T."/>
            <person name="Motooka D."/>
            <person name="Nabeya D."/>
            <person name="Jung N."/>
            <person name="Uechi K."/>
            <person name="Horii T."/>
            <person name="Iida T."/>
            <person name="Fujita J."/>
            <person name="Nakamura S."/>
        </authorList>
    </citation>
    <scope>NUCLEOTIDE SEQUENCE [LARGE SCALE GENOMIC DNA]</scope>
    <source>
        <strain evidence="1 2">JCM 30726</strain>
    </source>
</reference>
<evidence type="ECO:0000313" key="2">
    <source>
        <dbReference type="Proteomes" id="UP000465301"/>
    </source>
</evidence>
<dbReference type="EMBL" id="BLLA01000001">
    <property type="protein sequence ID" value="GFG95250.1"/>
    <property type="molecule type" value="Genomic_DNA"/>
</dbReference>
<proteinExistence type="predicted"/>
<name>A0A7I9Z2S1_9MYCO</name>
<evidence type="ECO:0000313" key="1">
    <source>
        <dbReference type="EMBL" id="GFG95250.1"/>
    </source>
</evidence>
<accession>A0A7I9Z2S1</accession>
<organism evidence="1 2">
    <name type="scientific">Mycobacterium timonense</name>
    <dbReference type="NCBI Taxonomy" id="701043"/>
    <lineage>
        <taxon>Bacteria</taxon>
        <taxon>Bacillati</taxon>
        <taxon>Actinomycetota</taxon>
        <taxon>Actinomycetes</taxon>
        <taxon>Mycobacteriales</taxon>
        <taxon>Mycobacteriaceae</taxon>
        <taxon>Mycobacterium</taxon>
        <taxon>Mycobacterium avium complex (MAC)</taxon>
    </lineage>
</organism>
<keyword evidence="2" id="KW-1185">Reference proteome</keyword>
<gene>
    <name evidence="1" type="ORF">MTIM_11290</name>
</gene>
<sequence>MVGGQQLDQVGRPRRRELRVGAVHIDPRGQPVRSQGFQAFVEEPARVAEEVVTAVAEGEHGELQMVEPVGVFGADRLPEQRGAVGELAFAERRDDHDEMARRLQVGDFDLVELNGFRFDAHGFLDGLGERHRRVFGVTHVGAVTHDQCEVRSGGHGRFLYLRGPVVGRERWPLPRHGIRVA</sequence>